<evidence type="ECO:0000256" key="1">
    <source>
        <dbReference type="SAM" id="Phobius"/>
    </source>
</evidence>
<reference evidence="3 4" key="2">
    <citation type="submission" date="2020-02" db="EMBL/GenBank/DDBJ databases">
        <title>Genome sequences of Thiorhodococcus mannitoliphagus and Thiorhodococcus minor, purple sulfur photosynthetic bacteria in the gammaproteobacterial family, Chromatiaceae.</title>
        <authorList>
            <person name="Aviles F.A."/>
            <person name="Meyer T.E."/>
            <person name="Kyndt J.A."/>
        </authorList>
    </citation>
    <scope>NUCLEOTIDE SEQUENCE [LARGE SCALE GENOMIC DNA]</scope>
    <source>
        <strain evidence="3 4">DSM 18266</strain>
    </source>
</reference>
<dbReference type="Proteomes" id="UP000471640">
    <property type="component" value="Unassembled WGS sequence"/>
</dbReference>
<keyword evidence="1" id="KW-1133">Transmembrane helix</keyword>
<dbReference type="EMBL" id="JAAIJR010000006">
    <property type="protein sequence ID" value="NEX19244.1"/>
    <property type="molecule type" value="Genomic_DNA"/>
</dbReference>
<reference evidence="4" key="1">
    <citation type="journal article" date="2020" name="Microbiol. Resour. Announc.">
        <title>Draft Genome Sequences of Thiorhodococcus mannitoliphagus and Thiorhodococcus minor, Purple Sulfur Photosynthetic Bacteria in the Gammaproteobacterial Family Chromatiaceae.</title>
        <authorList>
            <person name="Aviles F.A."/>
            <person name="Meyer T.E."/>
            <person name="Kyndt J.A."/>
        </authorList>
    </citation>
    <scope>NUCLEOTIDE SEQUENCE [LARGE SCALE GENOMIC DNA]</scope>
    <source>
        <strain evidence="4">DSM 18266</strain>
    </source>
</reference>
<feature type="domain" description="Mce/MlaD" evidence="2">
    <location>
        <begin position="65"/>
        <end position="164"/>
    </location>
</feature>
<dbReference type="InterPro" id="IPR003399">
    <property type="entry name" value="Mce/MlaD"/>
</dbReference>
<comment type="caution">
    <text evidence="3">The sequence shown here is derived from an EMBL/GenBank/DDBJ whole genome shotgun (WGS) entry which is preliminary data.</text>
</comment>
<dbReference type="PANTHER" id="PTHR33371:SF4">
    <property type="entry name" value="INTERMEMBRANE PHOSPHOLIPID TRANSPORT SYSTEM BINDING PROTEIN MLAD"/>
    <property type="match status" value="1"/>
</dbReference>
<name>A0A6P1DU73_9GAMM</name>
<organism evidence="3 4">
    <name type="scientific">Thiorhodococcus mannitoliphagus</name>
    <dbReference type="NCBI Taxonomy" id="329406"/>
    <lineage>
        <taxon>Bacteria</taxon>
        <taxon>Pseudomonadati</taxon>
        <taxon>Pseudomonadota</taxon>
        <taxon>Gammaproteobacteria</taxon>
        <taxon>Chromatiales</taxon>
        <taxon>Chromatiaceae</taxon>
        <taxon>Thiorhodococcus</taxon>
    </lineage>
</organism>
<gene>
    <name evidence="3" type="ORF">G3480_02770</name>
</gene>
<proteinExistence type="predicted"/>
<feature type="transmembrane region" description="Helical" evidence="1">
    <location>
        <begin position="36"/>
        <end position="58"/>
    </location>
</feature>
<dbReference type="InterPro" id="IPR052336">
    <property type="entry name" value="MlaD_Phospholipid_Transporter"/>
</dbReference>
<evidence type="ECO:0000259" key="2">
    <source>
        <dbReference type="Pfam" id="PF02470"/>
    </source>
</evidence>
<keyword evidence="1" id="KW-0472">Membrane</keyword>
<evidence type="ECO:0000313" key="4">
    <source>
        <dbReference type="Proteomes" id="UP000471640"/>
    </source>
</evidence>
<keyword evidence="1" id="KW-0812">Transmembrane</keyword>
<dbReference type="PANTHER" id="PTHR33371">
    <property type="entry name" value="INTERMEMBRANE PHOSPHOLIPID TRANSPORT SYSTEM BINDING PROTEIN MLAD-RELATED"/>
    <property type="match status" value="1"/>
</dbReference>
<keyword evidence="4" id="KW-1185">Reference proteome</keyword>
<accession>A0A6P1DU73</accession>
<sequence length="371" mass="40723">MSMKDGFSGKRLDRLYSPPEIGAPGKRRVRAQRRDLLLAGGFVLAMAAVVLVTLAFLMPSLFGRAYRLNAYFEDAQGLEVGMQILQAGYVVGLVEGVQPLFRVEGGASDPCGIWDEEFGFDPPRRPCFRATLRIQRDWPIPEDSVAQIGSEGLLKGDAIKILPGRSPRLLGDGQILPVQCQEPDIVSRLGGLSDSVRTLVDESIAPAVQSLHAQIRTIEFLLGSGDEQGENRERLAGAFENLQILSQRLRDAVDPNAVADILSSVKTMSDNLVVMTSELRGSTGDIQNAVTNYGDLAADVRGLVKENRPALQESLDDAQYLLQELSAALTPILTNIEDATRDLSAVTRELRKDPKSLLKDREVEERTPWFR</sequence>
<protein>
    <submittedName>
        <fullName evidence="3">MCE family protein</fullName>
    </submittedName>
</protein>
<dbReference type="AlphaFoldDB" id="A0A6P1DU73"/>
<dbReference type="Pfam" id="PF02470">
    <property type="entry name" value="MlaD"/>
    <property type="match status" value="1"/>
</dbReference>
<evidence type="ECO:0000313" key="3">
    <source>
        <dbReference type="EMBL" id="NEX19244.1"/>
    </source>
</evidence>